<dbReference type="Gene3D" id="3.40.640.10">
    <property type="entry name" value="Type I PLP-dependent aspartate aminotransferase-like (Major domain)"/>
    <property type="match status" value="1"/>
</dbReference>
<feature type="modified residue" description="N6-(pyridoxal phosphate)lysine" evidence="7">
    <location>
        <position position="342"/>
    </location>
</feature>
<evidence type="ECO:0008006" key="11">
    <source>
        <dbReference type="Google" id="ProtNLM"/>
    </source>
</evidence>
<dbReference type="GO" id="GO:0030170">
    <property type="term" value="F:pyridoxal phosphate binding"/>
    <property type="evidence" value="ECO:0007669"/>
    <property type="project" value="InterPro"/>
</dbReference>
<sequence length="530" mass="60304">MPPTTTDIILSSIVVADCSSLPSIDRQTSVELDKRYALGSDVCSFHSAPSKMLHDQWFRECVDAVLEEVVFKGTDRKNKVVNWKSPEELKDVIDFAVKRSPSTHENLMQHIKNVIKYSVKTGHPYFMNQLFSSVDPYGLIGQWLGDALNSSVYTYEVAPVFTVMEQFVLNEIKNLIAFNDGDGIFSPGGSIANGYAINCARFHKFPEVKQKGLHGLPRLVMFTSKDSHYSIQKLAAFEGLGSDNVYSVKTDSRGKMDTQDLEKQILEAIAEKAVPFMVSATSGTTVLGAFDPLLGIADICKKYNLWLHVDAAWGGAVMFSKKHRYLIDGIEKADSVTFNPHKMLTAPQQCSVFMTKQKEILHLCHSCNAKYLFQKDKFYDTSYDTGDKHIQCGRRADVLKFWLMWKAKGTEGLEKHVDHVFKISKNFVEKIKNRTDFRLVLPEPECTNICFWYLPKSLQNHHNSIDFDTKLHKVAPKIKERMMREGTMMITYQPLNDLPNFFRLVVQNSALNTDDMDFIIKEFVRLGENL</sequence>
<comment type="similarity">
    <text evidence="2 8">Belongs to the group II decarboxylase family.</text>
</comment>
<keyword evidence="10" id="KW-1185">Reference proteome</keyword>
<organism evidence="9 10">
    <name type="scientific">Parthenolecanium corni</name>
    <dbReference type="NCBI Taxonomy" id="536013"/>
    <lineage>
        <taxon>Eukaryota</taxon>
        <taxon>Metazoa</taxon>
        <taxon>Ecdysozoa</taxon>
        <taxon>Arthropoda</taxon>
        <taxon>Hexapoda</taxon>
        <taxon>Insecta</taxon>
        <taxon>Pterygota</taxon>
        <taxon>Neoptera</taxon>
        <taxon>Paraneoptera</taxon>
        <taxon>Hemiptera</taxon>
        <taxon>Sternorrhyncha</taxon>
        <taxon>Coccoidea</taxon>
        <taxon>Coccidae</taxon>
        <taxon>Parthenolecanium</taxon>
    </lineage>
</organism>
<keyword evidence="6 8" id="KW-0456">Lyase</keyword>
<gene>
    <name evidence="9" type="ORF">V9T40_003369</name>
</gene>
<evidence type="ECO:0000256" key="4">
    <source>
        <dbReference type="ARBA" id="ARBA00022793"/>
    </source>
</evidence>
<dbReference type="PANTHER" id="PTHR45677:SF12">
    <property type="entry name" value="BLACK, ISOFORM A"/>
    <property type="match status" value="1"/>
</dbReference>
<dbReference type="SUPFAM" id="SSF53383">
    <property type="entry name" value="PLP-dependent transferases"/>
    <property type="match status" value="1"/>
</dbReference>
<evidence type="ECO:0000256" key="6">
    <source>
        <dbReference type="ARBA" id="ARBA00023239"/>
    </source>
</evidence>
<dbReference type="EMBL" id="JBBCAQ010000006">
    <property type="protein sequence ID" value="KAK7603370.1"/>
    <property type="molecule type" value="Genomic_DNA"/>
</dbReference>
<dbReference type="AlphaFoldDB" id="A0AAN9TV67"/>
<evidence type="ECO:0000256" key="7">
    <source>
        <dbReference type="PIRSR" id="PIRSR602129-50"/>
    </source>
</evidence>
<dbReference type="GO" id="GO:0005737">
    <property type="term" value="C:cytoplasm"/>
    <property type="evidence" value="ECO:0007669"/>
    <property type="project" value="TreeGrafter"/>
</dbReference>
<evidence type="ECO:0000313" key="9">
    <source>
        <dbReference type="EMBL" id="KAK7603370.1"/>
    </source>
</evidence>
<dbReference type="InterPro" id="IPR002129">
    <property type="entry name" value="PyrdxlP-dep_de-COase"/>
</dbReference>
<comment type="caution">
    <text evidence="9">The sequence shown here is derived from an EMBL/GenBank/DDBJ whole genome shotgun (WGS) entry which is preliminary data.</text>
</comment>
<dbReference type="Pfam" id="PF00282">
    <property type="entry name" value="Pyridoxal_deC"/>
    <property type="match status" value="1"/>
</dbReference>
<evidence type="ECO:0000256" key="5">
    <source>
        <dbReference type="ARBA" id="ARBA00022898"/>
    </source>
</evidence>
<comment type="subunit">
    <text evidence="3">Homodimer.</text>
</comment>
<dbReference type="PANTHER" id="PTHR45677">
    <property type="entry name" value="GLUTAMATE DECARBOXYLASE-RELATED"/>
    <property type="match status" value="1"/>
</dbReference>
<evidence type="ECO:0000313" key="10">
    <source>
        <dbReference type="Proteomes" id="UP001367676"/>
    </source>
</evidence>
<accession>A0AAN9TV67</accession>
<dbReference type="FunFam" id="3.40.640.10:FF:000016">
    <property type="entry name" value="Glutamate decarboxylase like 1"/>
    <property type="match status" value="1"/>
</dbReference>
<dbReference type="CDD" id="cd06450">
    <property type="entry name" value="DOPA_deC_like"/>
    <property type="match status" value="1"/>
</dbReference>
<dbReference type="InterPro" id="IPR015421">
    <property type="entry name" value="PyrdxlP-dep_Trfase_major"/>
</dbReference>
<evidence type="ECO:0000256" key="8">
    <source>
        <dbReference type="RuleBase" id="RU000382"/>
    </source>
</evidence>
<comment type="cofactor">
    <cofactor evidence="1 7 8">
        <name>pyridoxal 5'-phosphate</name>
        <dbReference type="ChEBI" id="CHEBI:597326"/>
    </cofactor>
</comment>
<dbReference type="InterPro" id="IPR015424">
    <property type="entry name" value="PyrdxlP-dep_Trfase"/>
</dbReference>
<name>A0AAN9TV67_9HEMI</name>
<keyword evidence="4" id="KW-0210">Decarboxylase</keyword>
<dbReference type="Gene3D" id="3.90.1150.170">
    <property type="match status" value="1"/>
</dbReference>
<evidence type="ECO:0000256" key="3">
    <source>
        <dbReference type="ARBA" id="ARBA00011738"/>
    </source>
</evidence>
<evidence type="ECO:0000256" key="1">
    <source>
        <dbReference type="ARBA" id="ARBA00001933"/>
    </source>
</evidence>
<proteinExistence type="inferred from homology"/>
<reference evidence="9 10" key="1">
    <citation type="submission" date="2024-03" db="EMBL/GenBank/DDBJ databases">
        <title>Adaptation during the transition from Ophiocordyceps entomopathogen to insect associate is accompanied by gene loss and intensified selection.</title>
        <authorList>
            <person name="Ward C.M."/>
            <person name="Onetto C.A."/>
            <person name="Borneman A.R."/>
        </authorList>
    </citation>
    <scope>NUCLEOTIDE SEQUENCE [LARGE SCALE GENOMIC DNA]</scope>
    <source>
        <strain evidence="9">AWRI1</strain>
        <tissue evidence="9">Single Adult Female</tissue>
    </source>
</reference>
<protein>
    <recommendedName>
        <fullName evidence="11">Cysteine sulfinic acid decarboxylase</fullName>
    </recommendedName>
</protein>
<evidence type="ECO:0000256" key="2">
    <source>
        <dbReference type="ARBA" id="ARBA00009533"/>
    </source>
</evidence>
<dbReference type="GO" id="GO:0019752">
    <property type="term" value="P:carboxylic acid metabolic process"/>
    <property type="evidence" value="ECO:0007669"/>
    <property type="project" value="InterPro"/>
</dbReference>
<dbReference type="GO" id="GO:0016831">
    <property type="term" value="F:carboxy-lyase activity"/>
    <property type="evidence" value="ECO:0007669"/>
    <property type="project" value="UniProtKB-KW"/>
</dbReference>
<keyword evidence="5 7" id="KW-0663">Pyridoxal phosphate</keyword>
<dbReference type="Proteomes" id="UP001367676">
    <property type="component" value="Unassembled WGS sequence"/>
</dbReference>